<dbReference type="RefSeq" id="WP_343767258.1">
    <property type="nucleotide sequence ID" value="NZ_BAAAFG010000015.1"/>
</dbReference>
<dbReference type="InterPro" id="IPR005135">
    <property type="entry name" value="Endo/exonuclease/phosphatase"/>
</dbReference>
<evidence type="ECO:0000313" key="2">
    <source>
        <dbReference type="EMBL" id="GAA0872964.1"/>
    </source>
</evidence>
<dbReference type="PANTHER" id="PTHR42834">
    <property type="entry name" value="ENDONUCLEASE/EXONUCLEASE/PHOSPHATASE FAMILY PROTEIN (AFU_ORTHOLOGUE AFUA_3G09210)"/>
    <property type="match status" value="1"/>
</dbReference>
<dbReference type="Pfam" id="PF19580">
    <property type="entry name" value="Exo_endo_phos_3"/>
    <property type="match status" value="1"/>
</dbReference>
<dbReference type="InterPro" id="IPR036691">
    <property type="entry name" value="Endo/exonu/phosph_ase_sf"/>
</dbReference>
<keyword evidence="2" id="KW-0378">Hydrolase</keyword>
<evidence type="ECO:0000313" key="3">
    <source>
        <dbReference type="Proteomes" id="UP001500507"/>
    </source>
</evidence>
<dbReference type="GO" id="GO:0004519">
    <property type="term" value="F:endonuclease activity"/>
    <property type="evidence" value="ECO:0007669"/>
    <property type="project" value="UniProtKB-KW"/>
</dbReference>
<dbReference type="Proteomes" id="UP001500507">
    <property type="component" value="Unassembled WGS sequence"/>
</dbReference>
<dbReference type="EMBL" id="BAAAFG010000015">
    <property type="protein sequence ID" value="GAA0872964.1"/>
    <property type="molecule type" value="Genomic_DNA"/>
</dbReference>
<comment type="caution">
    <text evidence="2">The sequence shown here is derived from an EMBL/GenBank/DDBJ whole genome shotgun (WGS) entry which is preliminary data.</text>
</comment>
<organism evidence="2 3">
    <name type="scientific">Gangjinia marincola</name>
    <dbReference type="NCBI Taxonomy" id="578463"/>
    <lineage>
        <taxon>Bacteria</taxon>
        <taxon>Pseudomonadati</taxon>
        <taxon>Bacteroidota</taxon>
        <taxon>Flavobacteriia</taxon>
        <taxon>Flavobacteriales</taxon>
        <taxon>Flavobacteriaceae</taxon>
        <taxon>Gangjinia</taxon>
    </lineage>
</organism>
<keyword evidence="2" id="KW-0540">Nuclease</keyword>
<dbReference type="PANTHER" id="PTHR42834:SF1">
    <property type="entry name" value="ENDONUCLEASE_EXONUCLEASE_PHOSPHATASE FAMILY PROTEIN (AFU_ORTHOLOGUE AFUA_3G09210)"/>
    <property type="match status" value="1"/>
</dbReference>
<evidence type="ECO:0000259" key="1">
    <source>
        <dbReference type="Pfam" id="PF19580"/>
    </source>
</evidence>
<accession>A0ABN1MIC3</accession>
<name>A0ABN1MIC3_9FLAO</name>
<sequence>MLSLLKKQDHVKNAFTIAFYNLENLFDTNNDPYALDDDFTPDSQRNWNKKRYYRKLRKLASVISQIGETETGHSPDVIGVAEVENKTVLEDLCKERALEKLAYGVIHFDSPDERGIDVGLLYKKETVQIISSETIPLMIESTEGVRDLTRDILYVHLALAGEELHLLVNHWPSRREGATSTEYKRLAAAEANLHKIEEIKQHFHHPTILVMGDFNDNPESRSLKTLEYAGLKNLTKSLKERQRGTQNYEFQWNLFDQILISKPLENKSRLTYLDADIFDPLFLKIHRGKFKGNPFRTYVGRKYKGGYSDHFPVYLILQCEK</sequence>
<reference evidence="2 3" key="1">
    <citation type="journal article" date="2019" name="Int. J. Syst. Evol. Microbiol.">
        <title>The Global Catalogue of Microorganisms (GCM) 10K type strain sequencing project: providing services to taxonomists for standard genome sequencing and annotation.</title>
        <authorList>
            <consortium name="The Broad Institute Genomics Platform"/>
            <consortium name="The Broad Institute Genome Sequencing Center for Infectious Disease"/>
            <person name="Wu L."/>
            <person name="Ma J."/>
        </authorList>
    </citation>
    <scope>NUCLEOTIDE SEQUENCE [LARGE SCALE GENOMIC DNA]</scope>
    <source>
        <strain evidence="2 3">JCM 16082</strain>
    </source>
</reference>
<dbReference type="SUPFAM" id="SSF56219">
    <property type="entry name" value="DNase I-like"/>
    <property type="match status" value="1"/>
</dbReference>
<keyword evidence="2" id="KW-0255">Endonuclease</keyword>
<proteinExistence type="predicted"/>
<gene>
    <name evidence="2" type="ORF">GCM10009117_21110</name>
</gene>
<keyword evidence="3" id="KW-1185">Reference proteome</keyword>
<dbReference type="Gene3D" id="3.60.10.10">
    <property type="entry name" value="Endonuclease/exonuclease/phosphatase"/>
    <property type="match status" value="1"/>
</dbReference>
<feature type="domain" description="Endonuclease/exonuclease/phosphatase" evidence="1">
    <location>
        <begin position="16"/>
        <end position="317"/>
    </location>
</feature>
<protein>
    <submittedName>
        <fullName evidence="2">Endonuclease</fullName>
    </submittedName>
</protein>